<evidence type="ECO:0000313" key="1">
    <source>
        <dbReference type="EMBL" id="KAL1223411.1"/>
    </source>
</evidence>
<reference evidence="1 2" key="1">
    <citation type="submission" date="2024-04" db="EMBL/GenBank/DDBJ databases">
        <title>Genome assembly C_amara_ONT_v2.</title>
        <authorList>
            <person name="Yant L."/>
            <person name="Moore C."/>
            <person name="Slenker M."/>
        </authorList>
    </citation>
    <scope>NUCLEOTIDE SEQUENCE [LARGE SCALE GENOMIC DNA]</scope>
    <source>
        <tissue evidence="1">Leaf</tissue>
    </source>
</reference>
<dbReference type="Proteomes" id="UP001558713">
    <property type="component" value="Unassembled WGS sequence"/>
</dbReference>
<gene>
    <name evidence="1" type="ORF">V5N11_003473</name>
</gene>
<dbReference type="AlphaFoldDB" id="A0ABD1C2H3"/>
<keyword evidence="2" id="KW-1185">Reference proteome</keyword>
<evidence type="ECO:0000313" key="2">
    <source>
        <dbReference type="Proteomes" id="UP001558713"/>
    </source>
</evidence>
<organism evidence="1 2">
    <name type="scientific">Cardamine amara subsp. amara</name>
    <dbReference type="NCBI Taxonomy" id="228776"/>
    <lineage>
        <taxon>Eukaryota</taxon>
        <taxon>Viridiplantae</taxon>
        <taxon>Streptophyta</taxon>
        <taxon>Embryophyta</taxon>
        <taxon>Tracheophyta</taxon>
        <taxon>Spermatophyta</taxon>
        <taxon>Magnoliopsida</taxon>
        <taxon>eudicotyledons</taxon>
        <taxon>Gunneridae</taxon>
        <taxon>Pentapetalae</taxon>
        <taxon>rosids</taxon>
        <taxon>malvids</taxon>
        <taxon>Brassicales</taxon>
        <taxon>Brassicaceae</taxon>
        <taxon>Cardamineae</taxon>
        <taxon>Cardamine</taxon>
    </lineage>
</organism>
<name>A0ABD1C2H3_CARAN</name>
<protein>
    <submittedName>
        <fullName evidence="1">Retrovirus-related Pol polyprotein from transposon RE2</fullName>
    </submittedName>
</protein>
<sequence>MKDLGKVLGIEIARSNEGFYLSQRKYALDIIKETCLLGSQPSQTPMEQNHKLGLSKSAFLQDPEPYRRLVGRLIYLLTTRPELLYSVHILSQFMKTPRIDHWEAALRVTQYLKGSPGQCILLISR</sequence>
<dbReference type="PANTHER" id="PTHR11439:SF470">
    <property type="entry name" value="CYSTEINE-RICH RLK (RECEPTOR-LIKE PROTEIN KINASE) 8"/>
    <property type="match status" value="1"/>
</dbReference>
<accession>A0ABD1C2H3</accession>
<proteinExistence type="predicted"/>
<dbReference type="EMBL" id="JBANAX010000074">
    <property type="protein sequence ID" value="KAL1223411.1"/>
    <property type="molecule type" value="Genomic_DNA"/>
</dbReference>
<dbReference type="PANTHER" id="PTHR11439">
    <property type="entry name" value="GAG-POL-RELATED RETROTRANSPOSON"/>
    <property type="match status" value="1"/>
</dbReference>
<comment type="caution">
    <text evidence="1">The sequence shown here is derived from an EMBL/GenBank/DDBJ whole genome shotgun (WGS) entry which is preliminary data.</text>
</comment>